<accession>A0A415EZB4</accession>
<evidence type="ECO:0000313" key="3">
    <source>
        <dbReference type="Proteomes" id="UP000286211"/>
    </source>
</evidence>
<evidence type="ECO:0000313" key="2">
    <source>
        <dbReference type="EMBL" id="RHK08641.1"/>
    </source>
</evidence>
<dbReference type="Proteomes" id="UP000286211">
    <property type="component" value="Unassembled WGS sequence"/>
</dbReference>
<feature type="transmembrane region" description="Helical" evidence="1">
    <location>
        <begin position="179"/>
        <end position="200"/>
    </location>
</feature>
<proteinExistence type="predicted"/>
<comment type="caution">
    <text evidence="2">The sequence shown here is derived from an EMBL/GenBank/DDBJ whole genome shotgun (WGS) entry which is preliminary data.</text>
</comment>
<feature type="transmembrane region" description="Helical" evidence="1">
    <location>
        <begin position="96"/>
        <end position="116"/>
    </location>
</feature>
<dbReference type="EMBL" id="QRNB01000083">
    <property type="protein sequence ID" value="RHK08641.1"/>
    <property type="molecule type" value="Genomic_DNA"/>
</dbReference>
<keyword evidence="1" id="KW-0472">Membrane</keyword>
<gene>
    <name evidence="2" type="ORF">DW079_12595</name>
</gene>
<reference evidence="2 3" key="1">
    <citation type="submission" date="2018-08" db="EMBL/GenBank/DDBJ databases">
        <title>A genome reference for cultivated species of the human gut microbiota.</title>
        <authorList>
            <person name="Zou Y."/>
            <person name="Xue W."/>
            <person name="Luo G."/>
        </authorList>
    </citation>
    <scope>NUCLEOTIDE SEQUENCE [LARGE SCALE GENOMIC DNA]</scope>
    <source>
        <strain evidence="2 3">AF46-2NS</strain>
    </source>
</reference>
<sequence>MKRLVVFSRLRNLLHKADKALGKYIEPRRGEYNFLDVVSNIKLTEAQINEEIHKHHQRNRQIPMLLTLVSLLFAYLPKIISYIFKNEIVGIWEYVLFGIYLVCLIAVAVLFFIFAYPGKIPHRYLPSQFYHGIFELYKEQGYNEIEANKGVQYSYLSYLEEFLATYTNYNNRKESTFQWFMRLLPITALLYAVICTVVLLNDNTNVNKNNIMIVRGKKMKPSSAITVHPIVEREGTRIHYSLRDSISLDIPHKKETVRLDSLQIPNRFLGHRKTNKMVYRAGGGISPEK</sequence>
<protein>
    <submittedName>
        <fullName evidence="2">Uncharacterized protein</fullName>
    </submittedName>
</protein>
<dbReference type="RefSeq" id="WP_119236725.1">
    <property type="nucleotide sequence ID" value="NZ_JBALKJ010000032.1"/>
</dbReference>
<feature type="transmembrane region" description="Helical" evidence="1">
    <location>
        <begin position="64"/>
        <end position="84"/>
    </location>
</feature>
<organism evidence="2 3">
    <name type="scientific">Segatella copri</name>
    <dbReference type="NCBI Taxonomy" id="165179"/>
    <lineage>
        <taxon>Bacteria</taxon>
        <taxon>Pseudomonadati</taxon>
        <taxon>Bacteroidota</taxon>
        <taxon>Bacteroidia</taxon>
        <taxon>Bacteroidales</taxon>
        <taxon>Prevotellaceae</taxon>
        <taxon>Segatella</taxon>
    </lineage>
</organism>
<dbReference type="AlphaFoldDB" id="A0A415EZB4"/>
<name>A0A415EZB4_9BACT</name>
<keyword evidence="1" id="KW-0812">Transmembrane</keyword>
<keyword evidence="1" id="KW-1133">Transmembrane helix</keyword>
<evidence type="ECO:0000256" key="1">
    <source>
        <dbReference type="SAM" id="Phobius"/>
    </source>
</evidence>